<dbReference type="InterPro" id="IPR050643">
    <property type="entry name" value="Periplasmic_pilus_chap"/>
</dbReference>
<keyword evidence="5" id="KW-0574">Periplasm</keyword>
<dbReference type="FunFam" id="2.60.40.10:FF:000458">
    <property type="entry name" value="Molecular chaperone FimC"/>
    <property type="match status" value="1"/>
</dbReference>
<dbReference type="Pfam" id="PF02753">
    <property type="entry name" value="PapD_C"/>
    <property type="match status" value="1"/>
</dbReference>
<reference evidence="12" key="2">
    <citation type="submission" date="2019-08" db="EMBL/GenBank/DDBJ databases">
        <title>Investigation of anaerobic lignin degradation for improved lignocellulosic biofuels.</title>
        <authorList>
            <person name="Deangelis K.PhD."/>
        </authorList>
    </citation>
    <scope>NUCLEOTIDE SEQUENCE [LARGE SCALE GENOMIC DNA]</scope>
    <source>
        <strain evidence="12">128R</strain>
    </source>
</reference>
<feature type="domain" description="Pili assembly chaperone C-terminal" evidence="11">
    <location>
        <begin position="161"/>
        <end position="218"/>
    </location>
</feature>
<dbReference type="Pfam" id="PF00345">
    <property type="entry name" value="PapD_N"/>
    <property type="match status" value="1"/>
</dbReference>
<keyword evidence="4 9" id="KW-0732">Signal</keyword>
<dbReference type="GO" id="GO:0071555">
    <property type="term" value="P:cell wall organization"/>
    <property type="evidence" value="ECO:0007669"/>
    <property type="project" value="InterPro"/>
</dbReference>
<keyword evidence="6 8" id="KW-0143">Chaperone</keyword>
<comment type="similarity">
    <text evidence="2 8">Belongs to the periplasmic pilus chaperone family.</text>
</comment>
<feature type="domain" description="Pili assembly chaperone N-terminal" evidence="10">
    <location>
        <begin position="22"/>
        <end position="138"/>
    </location>
</feature>
<dbReference type="GO" id="GO:0030288">
    <property type="term" value="C:outer membrane-bounded periplasmic space"/>
    <property type="evidence" value="ECO:0007669"/>
    <property type="project" value="InterPro"/>
</dbReference>
<dbReference type="SUPFAM" id="SSF49584">
    <property type="entry name" value="Periplasmic chaperone C-domain"/>
    <property type="match status" value="1"/>
</dbReference>
<evidence type="ECO:0000256" key="9">
    <source>
        <dbReference type="SAM" id="SignalP"/>
    </source>
</evidence>
<sequence>MLMKNILAIALIASTSSANAAIALDRTRIIFPGNAKSITLTITNENKEIPYLAQSWLENKKGEKISAPFLITPPLQRVEGGKNAIIRINNIDTGSLPQDRESVYWFSVREVPPKSDKPNVLQVALQTKIKLFYRPEGIIPDKSARWDDQLILHPTSGGFNVENPTPYYVTILAITGGEKDIVDKEFKPVMLAPKSTSLVASKTFKTPYVTTINDYGGKPKLPFKCNGNSCKAVKS</sequence>
<evidence type="ECO:0000313" key="12">
    <source>
        <dbReference type="EMBL" id="TVZ69130.1"/>
    </source>
</evidence>
<dbReference type="InterPro" id="IPR018046">
    <property type="entry name" value="Pili_assmbl_chaperone_CS"/>
</dbReference>
<reference evidence="12" key="1">
    <citation type="submission" date="2019-06" db="EMBL/GenBank/DDBJ databases">
        <authorList>
            <person name="Deangelis K."/>
            <person name="Huntemann M."/>
            <person name="Clum A."/>
            <person name="Pillay M."/>
            <person name="Palaniappan K."/>
            <person name="Varghese N."/>
            <person name="Mikhailova N."/>
            <person name="Stamatis D."/>
            <person name="Reddy T."/>
            <person name="Daum C."/>
            <person name="Shapiro N."/>
            <person name="Ivanova N."/>
            <person name="Kyrpides N."/>
            <person name="Woyke T."/>
        </authorList>
    </citation>
    <scope>NUCLEOTIDE SEQUENCE [LARGE SCALE GENOMIC DNA]</scope>
    <source>
        <strain evidence="12">128R</strain>
    </source>
</reference>
<dbReference type="EMBL" id="VISQ01000001">
    <property type="protein sequence ID" value="TVZ69130.1"/>
    <property type="molecule type" value="Genomic_DNA"/>
</dbReference>
<dbReference type="InterPro" id="IPR013783">
    <property type="entry name" value="Ig-like_fold"/>
</dbReference>
<organism evidence="12">
    <name type="scientific">Serratia fonticola</name>
    <dbReference type="NCBI Taxonomy" id="47917"/>
    <lineage>
        <taxon>Bacteria</taxon>
        <taxon>Pseudomonadati</taxon>
        <taxon>Pseudomonadota</taxon>
        <taxon>Gammaproteobacteria</taxon>
        <taxon>Enterobacterales</taxon>
        <taxon>Yersiniaceae</taxon>
        <taxon>Serratia</taxon>
    </lineage>
</organism>
<dbReference type="PANTHER" id="PTHR30251">
    <property type="entry name" value="PILUS ASSEMBLY CHAPERONE"/>
    <property type="match status" value="1"/>
</dbReference>
<accession>A0A559T3F6</accession>
<evidence type="ECO:0000256" key="2">
    <source>
        <dbReference type="ARBA" id="ARBA00007399"/>
    </source>
</evidence>
<evidence type="ECO:0000256" key="3">
    <source>
        <dbReference type="ARBA" id="ARBA00022558"/>
    </source>
</evidence>
<dbReference type="PROSITE" id="PS00635">
    <property type="entry name" value="PILI_CHAPERONE"/>
    <property type="match status" value="1"/>
</dbReference>
<dbReference type="InterPro" id="IPR001829">
    <property type="entry name" value="Pili_assmbl_chaperone_bac"/>
</dbReference>
<dbReference type="AlphaFoldDB" id="A0A559T3F6"/>
<dbReference type="InterPro" id="IPR036316">
    <property type="entry name" value="Pili_assmbl_chap_C_dom_sf"/>
</dbReference>
<dbReference type="InterPro" id="IPR008962">
    <property type="entry name" value="PapD-like_sf"/>
</dbReference>
<proteinExistence type="inferred from homology"/>
<dbReference type="InterPro" id="IPR016148">
    <property type="entry name" value="Pili_assmbl_chaperone_C"/>
</dbReference>
<evidence type="ECO:0000259" key="10">
    <source>
        <dbReference type="Pfam" id="PF00345"/>
    </source>
</evidence>
<evidence type="ECO:0000256" key="1">
    <source>
        <dbReference type="ARBA" id="ARBA00004418"/>
    </source>
</evidence>
<evidence type="ECO:0000259" key="11">
    <source>
        <dbReference type="Pfam" id="PF02753"/>
    </source>
</evidence>
<evidence type="ECO:0000256" key="5">
    <source>
        <dbReference type="ARBA" id="ARBA00022764"/>
    </source>
</evidence>
<comment type="subcellular location">
    <subcellularLocation>
        <location evidence="1 8">Periplasm</location>
    </subcellularLocation>
</comment>
<evidence type="ECO:0000256" key="6">
    <source>
        <dbReference type="ARBA" id="ARBA00023186"/>
    </source>
</evidence>
<gene>
    <name evidence="12" type="ORF">FHU10_1605</name>
</gene>
<dbReference type="SUPFAM" id="SSF49354">
    <property type="entry name" value="PapD-like"/>
    <property type="match status" value="1"/>
</dbReference>
<dbReference type="InterPro" id="IPR016147">
    <property type="entry name" value="Pili_assmbl_chaperone_N"/>
</dbReference>
<evidence type="ECO:0000256" key="4">
    <source>
        <dbReference type="ARBA" id="ARBA00022729"/>
    </source>
</evidence>
<evidence type="ECO:0000256" key="8">
    <source>
        <dbReference type="RuleBase" id="RU003918"/>
    </source>
</evidence>
<comment type="caution">
    <text evidence="12">The sequence shown here is derived from an EMBL/GenBank/DDBJ whole genome shotgun (WGS) entry which is preliminary data.</text>
</comment>
<protein>
    <submittedName>
        <fullName evidence="12">P pilus assembly chaperone PapD</fullName>
    </submittedName>
</protein>
<feature type="signal peptide" evidence="9">
    <location>
        <begin position="1"/>
        <end position="20"/>
    </location>
</feature>
<name>A0A559T3F6_SERFO</name>
<keyword evidence="7" id="KW-0393">Immunoglobulin domain</keyword>
<dbReference type="PANTHER" id="PTHR30251:SF5">
    <property type="entry name" value="FIMBRIAL CHAPARONE PROTEIN"/>
    <property type="match status" value="1"/>
</dbReference>
<dbReference type="Gene3D" id="2.60.40.10">
    <property type="entry name" value="Immunoglobulins"/>
    <property type="match status" value="2"/>
</dbReference>
<keyword evidence="3" id="KW-1029">Fimbrium biogenesis</keyword>
<dbReference type="PRINTS" id="PR00969">
    <property type="entry name" value="CHAPERONPILI"/>
</dbReference>
<feature type="chain" id="PRO_5022070049" evidence="9">
    <location>
        <begin position="21"/>
        <end position="235"/>
    </location>
</feature>
<evidence type="ECO:0000256" key="7">
    <source>
        <dbReference type="ARBA" id="ARBA00023319"/>
    </source>
</evidence>